<reference evidence="2" key="1">
    <citation type="submission" date="2016-06" db="EMBL/GenBank/DDBJ databases">
        <title>Parallel loss of symbiosis genes in relatives of nitrogen-fixing non-legume Parasponia.</title>
        <authorList>
            <person name="Van Velzen R."/>
            <person name="Holmer R."/>
            <person name="Bu F."/>
            <person name="Rutten L."/>
            <person name="Van Zeijl A."/>
            <person name="Liu W."/>
            <person name="Santuari L."/>
            <person name="Cao Q."/>
            <person name="Sharma T."/>
            <person name="Shen D."/>
            <person name="Roswanjaya Y."/>
            <person name="Wardhani T."/>
            <person name="Kalhor M.S."/>
            <person name="Jansen J."/>
            <person name="Van den Hoogen J."/>
            <person name="Gungor B."/>
            <person name="Hartog M."/>
            <person name="Hontelez J."/>
            <person name="Verver J."/>
            <person name="Yang W.-C."/>
            <person name="Schijlen E."/>
            <person name="Repin R."/>
            <person name="Schilthuizen M."/>
            <person name="Schranz E."/>
            <person name="Heidstra R."/>
            <person name="Miyata K."/>
            <person name="Fedorova E."/>
            <person name="Kohlen W."/>
            <person name="Bisseling T."/>
            <person name="Smit S."/>
            <person name="Geurts R."/>
        </authorList>
    </citation>
    <scope>NUCLEOTIDE SEQUENCE [LARGE SCALE GENOMIC DNA]</scope>
    <source>
        <strain evidence="2">cv. RG33-2</strain>
    </source>
</reference>
<keyword evidence="2" id="KW-1185">Reference proteome</keyword>
<organism evidence="1 2">
    <name type="scientific">Trema orientale</name>
    <name type="common">Charcoal tree</name>
    <name type="synonym">Celtis orientalis</name>
    <dbReference type="NCBI Taxonomy" id="63057"/>
    <lineage>
        <taxon>Eukaryota</taxon>
        <taxon>Viridiplantae</taxon>
        <taxon>Streptophyta</taxon>
        <taxon>Embryophyta</taxon>
        <taxon>Tracheophyta</taxon>
        <taxon>Spermatophyta</taxon>
        <taxon>Magnoliopsida</taxon>
        <taxon>eudicotyledons</taxon>
        <taxon>Gunneridae</taxon>
        <taxon>Pentapetalae</taxon>
        <taxon>rosids</taxon>
        <taxon>fabids</taxon>
        <taxon>Rosales</taxon>
        <taxon>Cannabaceae</taxon>
        <taxon>Trema</taxon>
    </lineage>
</organism>
<sequence>DRLRSLAGKHTDILETLSPTVRRRVEVLREIQGQYDHLESKFFEERAALEAKY</sequence>
<dbReference type="AlphaFoldDB" id="A0A2P5FEE7"/>
<dbReference type="InterPro" id="IPR037231">
    <property type="entry name" value="NAP-like_sf"/>
</dbReference>
<dbReference type="Proteomes" id="UP000237000">
    <property type="component" value="Unassembled WGS sequence"/>
</dbReference>
<dbReference type="Gene3D" id="1.20.5.1500">
    <property type="match status" value="1"/>
</dbReference>
<dbReference type="SUPFAM" id="SSF143113">
    <property type="entry name" value="NAP-like"/>
    <property type="match status" value="1"/>
</dbReference>
<dbReference type="STRING" id="63057.A0A2P5FEE7"/>
<dbReference type="InParanoid" id="A0A2P5FEE7"/>
<evidence type="ECO:0000313" key="2">
    <source>
        <dbReference type="Proteomes" id="UP000237000"/>
    </source>
</evidence>
<evidence type="ECO:0000313" key="1">
    <source>
        <dbReference type="EMBL" id="PON96162.1"/>
    </source>
</evidence>
<name>A0A2P5FEE7_TREOI</name>
<feature type="non-terminal residue" evidence="1">
    <location>
        <position position="1"/>
    </location>
</feature>
<protein>
    <submittedName>
        <fullName evidence="1">Nucleosome assembly protein (NAP)</fullName>
    </submittedName>
</protein>
<accession>A0A2P5FEE7</accession>
<dbReference type="OrthoDB" id="27325at2759"/>
<comment type="caution">
    <text evidence="1">The sequence shown here is derived from an EMBL/GenBank/DDBJ whole genome shotgun (WGS) entry which is preliminary data.</text>
</comment>
<gene>
    <name evidence="1" type="ORF">TorRG33x02_080920</name>
</gene>
<dbReference type="EMBL" id="JXTC01000040">
    <property type="protein sequence ID" value="PON96162.1"/>
    <property type="molecule type" value="Genomic_DNA"/>
</dbReference>
<proteinExistence type="predicted"/>